<keyword evidence="5" id="KW-0677">Repeat</keyword>
<comment type="similarity">
    <text evidence="2">Belongs to the ABC transporter superfamily. ABCB family. Multidrug resistance exporter (TC 3.A.1.201) subfamily.</text>
</comment>
<dbReference type="PROSITE" id="PS50929">
    <property type="entry name" value="ABC_TM1F"/>
    <property type="match status" value="1"/>
</dbReference>
<dbReference type="Gene3D" id="1.20.1560.10">
    <property type="entry name" value="ABC transporter type 1, transmembrane domain"/>
    <property type="match status" value="2"/>
</dbReference>
<dbReference type="Proteomes" id="UP001420932">
    <property type="component" value="Unassembled WGS sequence"/>
</dbReference>
<keyword evidence="3" id="KW-0813">Transport</keyword>
<dbReference type="InterPro" id="IPR039421">
    <property type="entry name" value="Type_1_exporter"/>
</dbReference>
<dbReference type="GO" id="GO:0010329">
    <property type="term" value="F:auxin efflux transmembrane transporter activity"/>
    <property type="evidence" value="ECO:0007669"/>
    <property type="project" value="UniProtKB-ARBA"/>
</dbReference>
<keyword evidence="8 10" id="KW-1133">Transmembrane helix</keyword>
<dbReference type="EMBL" id="JBBNAF010000002">
    <property type="protein sequence ID" value="KAK9164538.1"/>
    <property type="molecule type" value="Genomic_DNA"/>
</dbReference>
<dbReference type="InterPro" id="IPR011527">
    <property type="entry name" value="ABC1_TM_dom"/>
</dbReference>
<dbReference type="PANTHER" id="PTHR43394">
    <property type="entry name" value="ATP-DEPENDENT PERMEASE MDL1, MITOCHONDRIAL"/>
    <property type="match status" value="1"/>
</dbReference>
<dbReference type="Gene3D" id="3.40.50.300">
    <property type="entry name" value="P-loop containing nucleotide triphosphate hydrolases"/>
    <property type="match status" value="2"/>
</dbReference>
<evidence type="ECO:0000256" key="5">
    <source>
        <dbReference type="ARBA" id="ARBA00022737"/>
    </source>
</evidence>
<feature type="domain" description="ABC transmembrane type-1" evidence="11">
    <location>
        <begin position="88"/>
        <end position="375"/>
    </location>
</feature>
<keyword evidence="4 10" id="KW-0812">Transmembrane</keyword>
<feature type="transmembrane region" description="Helical" evidence="10">
    <location>
        <begin position="306"/>
        <end position="329"/>
    </location>
</feature>
<keyword evidence="6" id="KW-0547">Nucleotide-binding</keyword>
<comment type="subcellular location">
    <subcellularLocation>
        <location evidence="1">Membrane</location>
        <topology evidence="1">Multi-pass membrane protein</topology>
    </subcellularLocation>
</comment>
<dbReference type="SUPFAM" id="SSF90123">
    <property type="entry name" value="ABC transporter transmembrane region"/>
    <property type="match status" value="1"/>
</dbReference>
<comment type="caution">
    <text evidence="12">The sequence shown here is derived from an EMBL/GenBank/DDBJ whole genome shotgun (WGS) entry which is preliminary data.</text>
</comment>
<dbReference type="PANTHER" id="PTHR43394:SF11">
    <property type="entry name" value="ATP-BINDING CASSETTE TRANSPORTER"/>
    <property type="match status" value="1"/>
</dbReference>
<organism evidence="12 13">
    <name type="scientific">Stephania yunnanensis</name>
    <dbReference type="NCBI Taxonomy" id="152371"/>
    <lineage>
        <taxon>Eukaryota</taxon>
        <taxon>Viridiplantae</taxon>
        <taxon>Streptophyta</taxon>
        <taxon>Embryophyta</taxon>
        <taxon>Tracheophyta</taxon>
        <taxon>Spermatophyta</taxon>
        <taxon>Magnoliopsida</taxon>
        <taxon>Ranunculales</taxon>
        <taxon>Menispermaceae</taxon>
        <taxon>Menispermoideae</taxon>
        <taxon>Cissampelideae</taxon>
        <taxon>Stephania</taxon>
    </lineage>
</organism>
<dbReference type="AlphaFoldDB" id="A0AAP0L680"/>
<dbReference type="InterPro" id="IPR036640">
    <property type="entry name" value="ABC1_TM_sf"/>
</dbReference>
<proteinExistence type="inferred from homology"/>
<evidence type="ECO:0000256" key="4">
    <source>
        <dbReference type="ARBA" id="ARBA00022692"/>
    </source>
</evidence>
<keyword evidence="9 10" id="KW-0472">Membrane</keyword>
<dbReference type="GO" id="GO:0005886">
    <property type="term" value="C:plasma membrane"/>
    <property type="evidence" value="ECO:0007669"/>
    <property type="project" value="UniProtKB-ARBA"/>
</dbReference>
<evidence type="ECO:0000313" key="13">
    <source>
        <dbReference type="Proteomes" id="UP001420932"/>
    </source>
</evidence>
<evidence type="ECO:0000256" key="3">
    <source>
        <dbReference type="ARBA" id="ARBA00022448"/>
    </source>
</evidence>
<dbReference type="InterPro" id="IPR027417">
    <property type="entry name" value="P-loop_NTPase"/>
</dbReference>
<dbReference type="GO" id="GO:0090374">
    <property type="term" value="P:oligopeptide export from mitochondrion"/>
    <property type="evidence" value="ECO:0007669"/>
    <property type="project" value="TreeGrafter"/>
</dbReference>
<dbReference type="GO" id="GO:0005524">
    <property type="term" value="F:ATP binding"/>
    <property type="evidence" value="ECO:0007669"/>
    <property type="project" value="UniProtKB-KW"/>
</dbReference>
<evidence type="ECO:0000313" key="12">
    <source>
        <dbReference type="EMBL" id="KAK9164538.1"/>
    </source>
</evidence>
<feature type="transmembrane region" description="Helical" evidence="10">
    <location>
        <begin position="219"/>
        <end position="245"/>
    </location>
</feature>
<dbReference type="GO" id="GO:0005743">
    <property type="term" value="C:mitochondrial inner membrane"/>
    <property type="evidence" value="ECO:0007669"/>
    <property type="project" value="TreeGrafter"/>
</dbReference>
<protein>
    <recommendedName>
        <fullName evidence="11">ABC transmembrane type-1 domain-containing protein</fullName>
    </recommendedName>
</protein>
<reference evidence="12 13" key="1">
    <citation type="submission" date="2024-01" db="EMBL/GenBank/DDBJ databases">
        <title>Genome assemblies of Stephania.</title>
        <authorList>
            <person name="Yang L."/>
        </authorList>
    </citation>
    <scope>NUCLEOTIDE SEQUENCE [LARGE SCALE GENOMIC DNA]</scope>
    <source>
        <strain evidence="12">YNDBR</strain>
        <tissue evidence="12">Leaf</tissue>
    </source>
</reference>
<dbReference type="Pfam" id="PF00664">
    <property type="entry name" value="ABC_membrane"/>
    <property type="match status" value="1"/>
</dbReference>
<dbReference type="GO" id="GO:0015421">
    <property type="term" value="F:ABC-type oligopeptide transporter activity"/>
    <property type="evidence" value="ECO:0007669"/>
    <property type="project" value="TreeGrafter"/>
</dbReference>
<feature type="transmembrane region" description="Helical" evidence="10">
    <location>
        <begin position="84"/>
        <end position="108"/>
    </location>
</feature>
<gene>
    <name evidence="12" type="ORF">Syun_005440</name>
</gene>
<accession>A0AAP0L680</accession>
<evidence type="ECO:0000256" key="8">
    <source>
        <dbReference type="ARBA" id="ARBA00022989"/>
    </source>
</evidence>
<keyword evidence="13" id="KW-1185">Reference proteome</keyword>
<dbReference type="SUPFAM" id="SSF52540">
    <property type="entry name" value="P-loop containing nucleoside triphosphate hydrolases"/>
    <property type="match status" value="1"/>
</dbReference>
<sequence length="471" mass="51570">MSKGEGGEYAALVKMQLLSDVKSNRQRDSGEFSKTSVFLQAQDNQTDIQWSTGTTDVHLSSKEQSSSTAVPSVWKLIKLNAPEWPFALLGSVGAVLSGMESPIFALGLGHTFTLFYSSDVVKIKHQIQLLMLILAAIAVATVPICLLQHYFFTLMGERLVARIRLFMFRAILHNDVGWFDLEENSTGSLISILAADATVVRSALADRLSTFVQNISLTLTAFVIGFKFCWQLALVVTATFPILIASSISEHLFMKLLDGDYSKSYSRANSLAHEAITNIRTVAAFGSEDLITDRFVIELNHPNKQAVLYGHISGFGFGILQCFTFWSYALGLWYASLLIKQHDSSVEDILKTFLVLIFTANAVAEALSVAPDIVKGSHALGSIFGILERKSAIEANDPALLSLTEMKANIKFVNVTFKYPSRPDIAVLEDFNLQVMAGNTHALVGQSGSGKSSRKSLNQFHALCQNATIPN</sequence>
<evidence type="ECO:0000256" key="7">
    <source>
        <dbReference type="ARBA" id="ARBA00022840"/>
    </source>
</evidence>
<evidence type="ECO:0000259" key="11">
    <source>
        <dbReference type="PROSITE" id="PS50929"/>
    </source>
</evidence>
<dbReference type="FunFam" id="1.20.1560.10:FF:000009">
    <property type="entry name" value="ABC transporter B family member 1"/>
    <property type="match status" value="1"/>
</dbReference>
<keyword evidence="7" id="KW-0067">ATP-binding</keyword>
<feature type="transmembrane region" description="Helical" evidence="10">
    <location>
        <begin position="129"/>
        <end position="152"/>
    </location>
</feature>
<feature type="transmembrane region" description="Helical" evidence="10">
    <location>
        <begin position="349"/>
        <end position="370"/>
    </location>
</feature>
<evidence type="ECO:0000256" key="6">
    <source>
        <dbReference type="ARBA" id="ARBA00022741"/>
    </source>
</evidence>
<evidence type="ECO:0000256" key="1">
    <source>
        <dbReference type="ARBA" id="ARBA00004141"/>
    </source>
</evidence>
<evidence type="ECO:0000256" key="2">
    <source>
        <dbReference type="ARBA" id="ARBA00007577"/>
    </source>
</evidence>
<name>A0AAP0L680_9MAGN</name>
<dbReference type="CDD" id="cd18578">
    <property type="entry name" value="ABC_6TM_Pgp_ABCB1_D2_like"/>
    <property type="match status" value="1"/>
</dbReference>
<evidence type="ECO:0000256" key="9">
    <source>
        <dbReference type="ARBA" id="ARBA00023136"/>
    </source>
</evidence>
<evidence type="ECO:0000256" key="10">
    <source>
        <dbReference type="SAM" id="Phobius"/>
    </source>
</evidence>